<dbReference type="InterPro" id="IPR041679">
    <property type="entry name" value="DNA2/NAM7-like_C"/>
</dbReference>
<proteinExistence type="predicted"/>
<name>A0A8H5M599_9AGAR</name>
<dbReference type="InterPro" id="IPR045055">
    <property type="entry name" value="DNA2/NAM7-like"/>
</dbReference>
<organism evidence="2 3">
    <name type="scientific">Collybiopsis confluens</name>
    <dbReference type="NCBI Taxonomy" id="2823264"/>
    <lineage>
        <taxon>Eukaryota</taxon>
        <taxon>Fungi</taxon>
        <taxon>Dikarya</taxon>
        <taxon>Basidiomycota</taxon>
        <taxon>Agaricomycotina</taxon>
        <taxon>Agaricomycetes</taxon>
        <taxon>Agaricomycetidae</taxon>
        <taxon>Agaricales</taxon>
        <taxon>Marasmiineae</taxon>
        <taxon>Omphalotaceae</taxon>
        <taxon>Collybiopsis</taxon>
    </lineage>
</organism>
<protein>
    <recommendedName>
        <fullName evidence="1">DNA2/NAM7 helicase-like C-terminal domain-containing protein</fullName>
    </recommendedName>
</protein>
<evidence type="ECO:0000259" key="1">
    <source>
        <dbReference type="Pfam" id="PF13087"/>
    </source>
</evidence>
<dbReference type="Gene3D" id="3.40.50.300">
    <property type="entry name" value="P-loop containing nucleotide triphosphate hydrolases"/>
    <property type="match status" value="2"/>
</dbReference>
<dbReference type="SUPFAM" id="SSF52540">
    <property type="entry name" value="P-loop containing nucleoside triphosphate hydrolases"/>
    <property type="match status" value="1"/>
</dbReference>
<dbReference type="Pfam" id="PF13604">
    <property type="entry name" value="AAA_30"/>
    <property type="match status" value="1"/>
</dbReference>
<accession>A0A8H5M599</accession>
<sequence>MTTIPQNALPLSPKQISVHRHSRQQAASVIAHLRRGPSSIIGISISFKDNGVLDHIALATDEDDVHVVDANGPSSKKTDKQLFKILRSCTLAGFRMARIAIRLHHHFQRHIQGVDLSTTFFNSSEAAGHPSAVIERSGLCQLTDTFAVDSLWHENDPKHAEKKLCLRAWISAKVANYGGSLPSLRGAKKVDTKPVQYNILWCLGTLVKQHDILARAQPRVSKNDFDAFKFNKQDDMVLHNSRFKTRVRRNKDRQSYVEVKNEDGSVFKGRTIGGKGKKIRISFGGAVSKTKTPQSISVVGLEDPSAAEKGQESLLLRVLQGRVNVLDAPFVRYLWFCSKQDTTLLKSVRSKSSHRLGPYVDHLNSSQGDVVEAMTSTTGSPVVVVHGPPGTGKTSTICSAAKMWSNEYHDPVWIIGHSNVCVKNIAEKLLEQNVDFKLIVSQDFYVEWHEHIYKEIEKHLICTDSLPADRAAVSRLIGGSTVILSTLALLSNPRLEKNGTFDIVPVENLVVDEASQIDVFEYMHVFYQFRKTLRKVSFFGDPKQLPPFGQEKCKSLKSIFEIQHLEAESHFLDTQYRMPVQLGNFISSEVYDSRLKSIHSITDLNCIRFVDTPKGREEKIGTSWKNLAEIDTIVHLVKNYYQYKRFCVITPYDPQRAAIQDALKEAKIPWEHVFNVDSFQVSLKCKVAYPLISSHAHFALGNEADYVLISVVRSDHVGFLQSLQRMNVMLTRCRCGMVIVSSKSFLHGVAKRTLVGKLCASWVDQQRRGKVWASATDILNTRVALPGPAVKNKSKGLVSQMSKLAI</sequence>
<evidence type="ECO:0000313" key="3">
    <source>
        <dbReference type="Proteomes" id="UP000518752"/>
    </source>
</evidence>
<dbReference type="Pfam" id="PF13087">
    <property type="entry name" value="AAA_12"/>
    <property type="match status" value="1"/>
</dbReference>
<dbReference type="AlphaFoldDB" id="A0A8H5M599"/>
<dbReference type="CDD" id="cd18808">
    <property type="entry name" value="SF1_C_Upf1"/>
    <property type="match status" value="1"/>
</dbReference>
<keyword evidence="3" id="KW-1185">Reference proteome</keyword>
<dbReference type="PANTHER" id="PTHR10887:SF495">
    <property type="entry name" value="HELICASE SENATAXIN ISOFORM X1-RELATED"/>
    <property type="match status" value="1"/>
</dbReference>
<evidence type="ECO:0000313" key="2">
    <source>
        <dbReference type="EMBL" id="KAF5381231.1"/>
    </source>
</evidence>
<dbReference type="PANTHER" id="PTHR10887">
    <property type="entry name" value="DNA2/NAM7 HELICASE FAMILY"/>
    <property type="match status" value="1"/>
</dbReference>
<gene>
    <name evidence="2" type="ORF">D9757_007885</name>
</gene>
<feature type="domain" description="DNA2/NAM7 helicase-like C-terminal" evidence="1">
    <location>
        <begin position="558"/>
        <end position="743"/>
    </location>
</feature>
<dbReference type="Proteomes" id="UP000518752">
    <property type="component" value="Unassembled WGS sequence"/>
</dbReference>
<dbReference type="EMBL" id="JAACJN010000059">
    <property type="protein sequence ID" value="KAF5381231.1"/>
    <property type="molecule type" value="Genomic_DNA"/>
</dbReference>
<dbReference type="InterPro" id="IPR047187">
    <property type="entry name" value="SF1_C_Upf1"/>
</dbReference>
<dbReference type="CDD" id="cd17934">
    <property type="entry name" value="DEXXQc_Upf1-like"/>
    <property type="match status" value="1"/>
</dbReference>
<reference evidence="2 3" key="1">
    <citation type="journal article" date="2020" name="ISME J.">
        <title>Uncovering the hidden diversity of litter-decomposition mechanisms in mushroom-forming fungi.</title>
        <authorList>
            <person name="Floudas D."/>
            <person name="Bentzer J."/>
            <person name="Ahren D."/>
            <person name="Johansson T."/>
            <person name="Persson P."/>
            <person name="Tunlid A."/>
        </authorList>
    </citation>
    <scope>NUCLEOTIDE SEQUENCE [LARGE SCALE GENOMIC DNA]</scope>
    <source>
        <strain evidence="2 3">CBS 406.79</strain>
    </source>
</reference>
<dbReference type="InterPro" id="IPR027417">
    <property type="entry name" value="P-loop_NTPase"/>
</dbReference>
<comment type="caution">
    <text evidence="2">The sequence shown here is derived from an EMBL/GenBank/DDBJ whole genome shotgun (WGS) entry which is preliminary data.</text>
</comment>
<dbReference type="OrthoDB" id="6513042at2759"/>